<protein>
    <submittedName>
        <fullName evidence="2">Uncharacterized protein</fullName>
    </submittedName>
</protein>
<comment type="caution">
    <text evidence="2">The sequence shown here is derived from an EMBL/GenBank/DDBJ whole genome shotgun (WGS) entry which is preliminary data.</text>
</comment>
<dbReference type="Proteomes" id="UP000620075">
    <property type="component" value="Unassembled WGS sequence"/>
</dbReference>
<name>A0A934KFW8_9BACT</name>
<sequence>MDRPEEERRPGLEPEGAEPVPDERQGRLWPKPGGEAEGAPRPEERPGAVAAAKARPAEAPSSIAAADKSRPADTAALATQAQQQERVVEPGGPGTPAVSQSDENDLRRRWDSVQGSFVDDPHAAVHEADALVGETMDRIRQAYERRRAGLREASDRSGDTEGLRLTIREYRAFLFDILHR</sequence>
<reference evidence="2 3" key="1">
    <citation type="submission" date="2020-10" db="EMBL/GenBank/DDBJ databases">
        <title>Ca. Dormibacterota MAGs.</title>
        <authorList>
            <person name="Montgomery K."/>
        </authorList>
    </citation>
    <scope>NUCLEOTIDE SEQUENCE [LARGE SCALE GENOMIC DNA]</scope>
    <source>
        <strain evidence="2">SC8811_S16_3</strain>
    </source>
</reference>
<feature type="compositionally biased region" description="Low complexity" evidence="1">
    <location>
        <begin position="74"/>
        <end position="84"/>
    </location>
</feature>
<evidence type="ECO:0000313" key="2">
    <source>
        <dbReference type="EMBL" id="MBJ7603985.1"/>
    </source>
</evidence>
<dbReference type="RefSeq" id="WP_338180834.1">
    <property type="nucleotide sequence ID" value="NZ_JAEKNQ010000048.1"/>
</dbReference>
<feature type="compositionally biased region" description="Low complexity" evidence="1">
    <location>
        <begin position="47"/>
        <end position="60"/>
    </location>
</feature>
<feature type="compositionally biased region" description="Basic and acidic residues" evidence="1">
    <location>
        <begin position="1"/>
        <end position="12"/>
    </location>
</feature>
<evidence type="ECO:0000256" key="1">
    <source>
        <dbReference type="SAM" id="MobiDB-lite"/>
    </source>
</evidence>
<proteinExistence type="predicted"/>
<gene>
    <name evidence="2" type="ORF">JF888_12445</name>
</gene>
<organism evidence="2 3">
    <name type="scientific">Candidatus Dormiibacter inghamiae</name>
    <dbReference type="NCBI Taxonomy" id="3127013"/>
    <lineage>
        <taxon>Bacteria</taxon>
        <taxon>Bacillati</taxon>
        <taxon>Candidatus Dormiibacterota</taxon>
        <taxon>Candidatus Dormibacteria</taxon>
        <taxon>Candidatus Dormibacterales</taxon>
        <taxon>Candidatus Dormibacteraceae</taxon>
        <taxon>Candidatus Dormiibacter</taxon>
    </lineage>
</organism>
<feature type="region of interest" description="Disordered" evidence="1">
    <location>
        <begin position="1"/>
        <end position="106"/>
    </location>
</feature>
<dbReference type="AlphaFoldDB" id="A0A934KFW8"/>
<dbReference type="EMBL" id="JAEKNQ010000048">
    <property type="protein sequence ID" value="MBJ7603985.1"/>
    <property type="molecule type" value="Genomic_DNA"/>
</dbReference>
<accession>A0A934KFW8</accession>
<evidence type="ECO:0000313" key="3">
    <source>
        <dbReference type="Proteomes" id="UP000620075"/>
    </source>
</evidence>